<evidence type="ECO:0008006" key="3">
    <source>
        <dbReference type="Google" id="ProtNLM"/>
    </source>
</evidence>
<evidence type="ECO:0000313" key="2">
    <source>
        <dbReference type="Proteomes" id="UP000480178"/>
    </source>
</evidence>
<accession>A0A6C0GIP7</accession>
<evidence type="ECO:0000313" key="1">
    <source>
        <dbReference type="EMBL" id="QHT67553.1"/>
    </source>
</evidence>
<dbReference type="RefSeq" id="WP_162443582.1">
    <property type="nucleotide sequence ID" value="NZ_CP048222.1"/>
</dbReference>
<keyword evidence="2" id="KW-1185">Reference proteome</keyword>
<dbReference type="AlphaFoldDB" id="A0A6C0GIP7"/>
<proteinExistence type="predicted"/>
<dbReference type="EMBL" id="CP048222">
    <property type="protein sequence ID" value="QHT67553.1"/>
    <property type="molecule type" value="Genomic_DNA"/>
</dbReference>
<name>A0A6C0GIP7_9BACT</name>
<dbReference type="Proteomes" id="UP000480178">
    <property type="component" value="Chromosome"/>
</dbReference>
<reference evidence="1 2" key="1">
    <citation type="submission" date="2020-01" db="EMBL/GenBank/DDBJ databases">
        <authorList>
            <person name="Kim M.K."/>
        </authorList>
    </citation>
    <scope>NUCLEOTIDE SEQUENCE [LARGE SCALE GENOMIC DNA]</scope>
    <source>
        <strain evidence="1 2">172606-1</strain>
    </source>
</reference>
<gene>
    <name evidence="1" type="ORF">GXP67_13410</name>
</gene>
<sequence length="632" mass="72551">MLGSTATWTQAQVRGDTIRTIQDTTRNAMVVGDNELIESIEKQINEADSSRFFYEKLKRTFSKTKVTRELYRLLFREPYQNITSRTVSKMEDRYRRYNGKIIGQIDIQTLDPFGARVTDTLRRASNWFERAGNSVHVSTRNYVIRKSLLFTKGDQLNSSEISNNERILRQQLPFILDARIFVLPRIENKDTVDILVLTQDTWSISGNVGLSGLKGGSIKLDDRNIFGFGHEFQNGVSYNSDPERGWGYRGLYRVPFIGKTFITGELSYINEWNQNIYGLKLRRDFLTPTTKYAGGLEVSNTRLLRDIIPFGSDTAIIRFPFAYTLADVWLGRSFQIKKGSASFRERSRLIVAGRITSTDYNERPEVRPDTNQLYWNRMLVLASIGISNRNYFRDVLIYGFGRTEDVPYGMLVSVTAGTERNEFGNRFYAGMKFSRGKFFNNFGYLVTTIDAGSFIRNRKWEQGVLRFEANYFSRLLMLRTWRLRQFVNLRYTKGIGRFDTEFIDISSNNGIRGIGSNALRGAKSVVLNLETVFFTPINLLGFQMATFAYGDLGFITPSGTNLFAGSLFQGYGIGFRFRNENLTFNTFQIRLGFYPNIPGNNAIFRTQFSGIPSIRLSDFDIKAPDIVNFGRR</sequence>
<protein>
    <recommendedName>
        <fullName evidence="3">BamA/TamA family outer membrane protein</fullName>
    </recommendedName>
</protein>
<dbReference type="KEGG" id="rhoz:GXP67_13410"/>
<organism evidence="1 2">
    <name type="scientific">Rhodocytophaga rosea</name>
    <dbReference type="NCBI Taxonomy" id="2704465"/>
    <lineage>
        <taxon>Bacteria</taxon>
        <taxon>Pseudomonadati</taxon>
        <taxon>Bacteroidota</taxon>
        <taxon>Cytophagia</taxon>
        <taxon>Cytophagales</taxon>
        <taxon>Rhodocytophagaceae</taxon>
        <taxon>Rhodocytophaga</taxon>
    </lineage>
</organism>